<dbReference type="GO" id="GO:0000155">
    <property type="term" value="F:phosphorelay sensor kinase activity"/>
    <property type="evidence" value="ECO:0007669"/>
    <property type="project" value="InterPro"/>
</dbReference>
<dbReference type="EMBL" id="NPBY01000066">
    <property type="protein sequence ID" value="PAD73413.1"/>
    <property type="molecule type" value="Genomic_DNA"/>
</dbReference>
<gene>
    <name evidence="9" type="ORF">CHH67_20225</name>
</gene>
<evidence type="ECO:0000256" key="7">
    <source>
        <dbReference type="SAM" id="Phobius"/>
    </source>
</evidence>
<evidence type="ECO:0000256" key="1">
    <source>
        <dbReference type="ARBA" id="ARBA00004651"/>
    </source>
</evidence>
<comment type="subcellular location">
    <subcellularLocation>
        <location evidence="1">Cell membrane</location>
        <topology evidence="1">Multi-pass membrane protein</topology>
    </subcellularLocation>
</comment>
<evidence type="ECO:0000256" key="2">
    <source>
        <dbReference type="ARBA" id="ARBA00022475"/>
    </source>
</evidence>
<keyword evidence="6 7" id="KW-0472">Membrane</keyword>
<dbReference type="InterPro" id="IPR036890">
    <property type="entry name" value="HATPase_C_sf"/>
</dbReference>
<keyword evidence="5" id="KW-0418">Kinase</keyword>
<dbReference type="CDD" id="cd06225">
    <property type="entry name" value="HAMP"/>
    <property type="match status" value="1"/>
</dbReference>
<evidence type="ECO:0000256" key="5">
    <source>
        <dbReference type="ARBA" id="ARBA00022777"/>
    </source>
</evidence>
<dbReference type="Gene3D" id="6.10.340.10">
    <property type="match status" value="1"/>
</dbReference>
<dbReference type="InterPro" id="IPR010559">
    <property type="entry name" value="Sig_transdc_His_kin_internal"/>
</dbReference>
<organism evidence="9 10">
    <name type="scientific">Paenibacillus campinasensis</name>
    <dbReference type="NCBI Taxonomy" id="66347"/>
    <lineage>
        <taxon>Bacteria</taxon>
        <taxon>Bacillati</taxon>
        <taxon>Bacillota</taxon>
        <taxon>Bacilli</taxon>
        <taxon>Bacillales</taxon>
        <taxon>Paenibacillaceae</taxon>
        <taxon>Paenibacillus</taxon>
    </lineage>
</organism>
<accession>A0A268EJW2</accession>
<keyword evidence="3" id="KW-0597">Phosphoprotein</keyword>
<keyword evidence="7" id="KW-1133">Transmembrane helix</keyword>
<dbReference type="InterPro" id="IPR050640">
    <property type="entry name" value="Bact_2-comp_sensor_kinase"/>
</dbReference>
<dbReference type="SMART" id="SM00304">
    <property type="entry name" value="HAMP"/>
    <property type="match status" value="1"/>
</dbReference>
<reference evidence="9 10" key="1">
    <citation type="submission" date="2017-07" db="EMBL/GenBank/DDBJ databases">
        <title>Isolation and whole genome analysis of endospore-forming bacteria from heroin.</title>
        <authorList>
            <person name="Kalinowski J."/>
            <person name="Ahrens B."/>
            <person name="Al-Dilaimi A."/>
            <person name="Winkler A."/>
            <person name="Wibberg D."/>
            <person name="Schleenbecker U."/>
            <person name="Ruckert C."/>
            <person name="Wolfel R."/>
            <person name="Grass G."/>
        </authorList>
    </citation>
    <scope>NUCLEOTIDE SEQUENCE [LARGE SCALE GENOMIC DNA]</scope>
    <source>
        <strain evidence="9 10">7537-G1</strain>
    </source>
</reference>
<dbReference type="Proteomes" id="UP000215596">
    <property type="component" value="Unassembled WGS sequence"/>
</dbReference>
<dbReference type="PANTHER" id="PTHR34220:SF7">
    <property type="entry name" value="SENSOR HISTIDINE KINASE YPDA"/>
    <property type="match status" value="1"/>
</dbReference>
<keyword evidence="7" id="KW-0812">Transmembrane</keyword>
<name>A0A268EJW2_9BACL</name>
<feature type="transmembrane region" description="Helical" evidence="7">
    <location>
        <begin position="21"/>
        <end position="41"/>
    </location>
</feature>
<dbReference type="Pfam" id="PF00672">
    <property type="entry name" value="HAMP"/>
    <property type="match status" value="1"/>
</dbReference>
<evidence type="ECO:0000313" key="9">
    <source>
        <dbReference type="EMBL" id="PAD73413.1"/>
    </source>
</evidence>
<evidence type="ECO:0000259" key="8">
    <source>
        <dbReference type="PROSITE" id="PS50885"/>
    </source>
</evidence>
<feature type="domain" description="HAMP" evidence="8">
    <location>
        <begin position="328"/>
        <end position="380"/>
    </location>
</feature>
<dbReference type="InterPro" id="IPR003660">
    <property type="entry name" value="HAMP_dom"/>
</dbReference>
<evidence type="ECO:0000313" key="10">
    <source>
        <dbReference type="Proteomes" id="UP000215596"/>
    </source>
</evidence>
<evidence type="ECO:0000256" key="6">
    <source>
        <dbReference type="ARBA" id="ARBA00023136"/>
    </source>
</evidence>
<dbReference type="OrthoDB" id="9776552at2"/>
<sequence length="606" mass="68096">MSRHWNALGKWIRRIKIRSRLLYSFLILSLFPLITIGFFSISKSSDAIFTKMNTSSYQIMSLLKDKVRAENQKFVLLSEQLTLNPVIQSAMQHYLSYDDTAKRDIAVKIDAILRDKYEMLSSIKNVIVTTTAGDTVFDLGYDAVDLRYLTAQNEIIDASGNGGYVLGHAMTKRGVPCILLSRPVNSTSNWSQRLGYVHILIDEAFYSQKLYHELDMGEGSMTFITDSEGQILSSRSSALPVGSGIVDDGLLEPIIRSAMDTEQMHSVEFMSGKYLVSASFDIFADWYLVSLIPYDYLNSETYAIRLDIAVVCLIVLVLACGCSYYLSSTILRPLARLVSSMRRIQDGELYVKAKDDSRDEVGSIHQIFNDMVLTIQRLLAQTEAVEKAKRETELQMLQAQINPHFLFNTLNSLKWAAMISQTGGGVADGLGALAQLLRNTIVDKAEFVTLEEELDNIKNYIIIQKIKYGSFEVHYEVDPDLRHYRVLKFLLQPIVENSIIHGLSEAEGSGEIRIICRSRGGCAEIVIMDNGAGMNEMQLSKLRREQRGHGERLANIGIHNVEERIKLYFGKEYGLHIESEAGRGTITTLTLPLNPDMGRPVQYGTS</sequence>
<keyword evidence="2" id="KW-1003">Cell membrane</keyword>
<dbReference type="SMART" id="SM00387">
    <property type="entry name" value="HATPase_c"/>
    <property type="match status" value="1"/>
</dbReference>
<proteinExistence type="predicted"/>
<comment type="caution">
    <text evidence="9">The sequence shown here is derived from an EMBL/GenBank/DDBJ whole genome shotgun (WGS) entry which is preliminary data.</text>
</comment>
<keyword evidence="4" id="KW-0808">Transferase</keyword>
<dbReference type="GO" id="GO:0005886">
    <property type="term" value="C:plasma membrane"/>
    <property type="evidence" value="ECO:0007669"/>
    <property type="project" value="UniProtKB-SubCell"/>
</dbReference>
<dbReference type="PANTHER" id="PTHR34220">
    <property type="entry name" value="SENSOR HISTIDINE KINASE YPDA"/>
    <property type="match status" value="1"/>
</dbReference>
<dbReference type="SUPFAM" id="SSF55874">
    <property type="entry name" value="ATPase domain of HSP90 chaperone/DNA topoisomerase II/histidine kinase"/>
    <property type="match status" value="1"/>
</dbReference>
<evidence type="ECO:0000256" key="3">
    <source>
        <dbReference type="ARBA" id="ARBA00022553"/>
    </source>
</evidence>
<dbReference type="Pfam" id="PF02518">
    <property type="entry name" value="HATPase_c"/>
    <property type="match status" value="1"/>
</dbReference>
<dbReference type="Pfam" id="PF06580">
    <property type="entry name" value="His_kinase"/>
    <property type="match status" value="1"/>
</dbReference>
<dbReference type="InterPro" id="IPR003594">
    <property type="entry name" value="HATPase_dom"/>
</dbReference>
<dbReference type="Gene3D" id="3.30.565.10">
    <property type="entry name" value="Histidine kinase-like ATPase, C-terminal domain"/>
    <property type="match status" value="1"/>
</dbReference>
<dbReference type="AlphaFoldDB" id="A0A268EJW2"/>
<evidence type="ECO:0000256" key="4">
    <source>
        <dbReference type="ARBA" id="ARBA00022679"/>
    </source>
</evidence>
<dbReference type="SUPFAM" id="SSF158472">
    <property type="entry name" value="HAMP domain-like"/>
    <property type="match status" value="1"/>
</dbReference>
<dbReference type="PROSITE" id="PS50885">
    <property type="entry name" value="HAMP"/>
    <property type="match status" value="1"/>
</dbReference>
<protein>
    <recommendedName>
        <fullName evidence="8">HAMP domain-containing protein</fullName>
    </recommendedName>
</protein>
<dbReference type="RefSeq" id="WP_095267194.1">
    <property type="nucleotide sequence ID" value="NZ_NPBY01000066.1"/>
</dbReference>